<keyword evidence="11" id="KW-1185">Reference proteome</keyword>
<proteinExistence type="inferred from homology"/>
<dbReference type="InterPro" id="IPR000515">
    <property type="entry name" value="MetI-like"/>
</dbReference>
<comment type="similarity">
    <text evidence="7">Belongs to the binding-protein-dependent transport system permease family.</text>
</comment>
<feature type="transmembrane region" description="Helical" evidence="7">
    <location>
        <begin position="134"/>
        <end position="155"/>
    </location>
</feature>
<evidence type="ECO:0000256" key="7">
    <source>
        <dbReference type="RuleBase" id="RU363032"/>
    </source>
</evidence>
<dbReference type="PROSITE" id="PS50928">
    <property type="entry name" value="ABC_TM1"/>
    <property type="match status" value="1"/>
</dbReference>
<feature type="region of interest" description="Disordered" evidence="8">
    <location>
        <begin position="1"/>
        <end position="25"/>
    </location>
</feature>
<dbReference type="PANTHER" id="PTHR43744:SF4">
    <property type="entry name" value="OSMOPROTECTIVE COMPOUNDS UPTAKE PERMEASE PROTEIN GGTD"/>
    <property type="match status" value="1"/>
</dbReference>
<dbReference type="SUPFAM" id="SSF161098">
    <property type="entry name" value="MetI-like"/>
    <property type="match status" value="1"/>
</dbReference>
<evidence type="ECO:0000256" key="3">
    <source>
        <dbReference type="ARBA" id="ARBA00022475"/>
    </source>
</evidence>
<protein>
    <submittedName>
        <fullName evidence="10">Carbohydrate ABC transporter permease</fullName>
    </submittedName>
</protein>
<evidence type="ECO:0000256" key="1">
    <source>
        <dbReference type="ARBA" id="ARBA00004651"/>
    </source>
</evidence>
<feature type="transmembrane region" description="Helical" evidence="7">
    <location>
        <begin position="36"/>
        <end position="57"/>
    </location>
</feature>
<gene>
    <name evidence="10" type="ORF">ER308_00015</name>
</gene>
<feature type="compositionally biased region" description="Basic and acidic residues" evidence="8">
    <location>
        <begin position="11"/>
        <end position="25"/>
    </location>
</feature>
<keyword evidence="3" id="KW-1003">Cell membrane</keyword>
<dbReference type="OrthoDB" id="61122at2"/>
<keyword evidence="2 7" id="KW-0813">Transport</keyword>
<evidence type="ECO:0000313" key="10">
    <source>
        <dbReference type="EMBL" id="QBI18112.1"/>
    </source>
</evidence>
<dbReference type="CDD" id="cd06261">
    <property type="entry name" value="TM_PBP2"/>
    <property type="match status" value="1"/>
</dbReference>
<feature type="transmembrane region" description="Helical" evidence="7">
    <location>
        <begin position="211"/>
        <end position="236"/>
    </location>
</feature>
<reference evidence="10 11" key="1">
    <citation type="submission" date="2019-01" db="EMBL/GenBank/DDBJ databases">
        <title>Egibacter rhizosphaerae EGI 80759T.</title>
        <authorList>
            <person name="Chen D.-D."/>
            <person name="Tian Y."/>
            <person name="Jiao J.-Y."/>
            <person name="Zhang X.-T."/>
            <person name="Zhang Y.-G."/>
            <person name="Zhang Y."/>
            <person name="Xiao M."/>
            <person name="Shu W.-S."/>
            <person name="Li W.-J."/>
        </authorList>
    </citation>
    <scope>NUCLEOTIDE SEQUENCE [LARGE SCALE GENOMIC DNA]</scope>
    <source>
        <strain evidence="10 11">EGI 80759</strain>
    </source>
</reference>
<dbReference type="AlphaFoldDB" id="A0A411YAA4"/>
<feature type="compositionally biased region" description="Pro residues" evidence="8">
    <location>
        <begin position="1"/>
        <end position="10"/>
    </location>
</feature>
<feature type="transmembrane region" description="Helical" evidence="7">
    <location>
        <begin position="105"/>
        <end position="127"/>
    </location>
</feature>
<sequence length="306" mass="33825">MSRTTAPPPPREARPTADRRHRNPTDVRRAGWSTRVVLLVLCALWMLPALGLLVTSFRPVDDITTTGWWTALGDVFDPTAWTTQNYVDVIVAQGMGNAFLNSLTVTVPATAVPILAAAFAAYAFAWMRFPGRNFLFIVVVALLVVPIFVAFVPIFRLFNTLGIQGDFLSVWLAHTGFGMPLAVYILRNYMAGLPRELIESAKVDGASHFQIFWRLIIPLSFPALAAFSILQFLWVWNDLLVALVFLGSAADVEVVTVRLQGLLGSRGQDWHLLTSGAFVTMIVPLIVFFSLQRYFIRGLTAGSLKG</sequence>
<evidence type="ECO:0000256" key="4">
    <source>
        <dbReference type="ARBA" id="ARBA00022692"/>
    </source>
</evidence>
<dbReference type="RefSeq" id="WP_131153110.1">
    <property type="nucleotide sequence ID" value="NZ_CP036402.1"/>
</dbReference>
<feature type="transmembrane region" description="Helical" evidence="7">
    <location>
        <begin position="270"/>
        <end position="291"/>
    </location>
</feature>
<dbReference type="GO" id="GO:0055085">
    <property type="term" value="P:transmembrane transport"/>
    <property type="evidence" value="ECO:0007669"/>
    <property type="project" value="InterPro"/>
</dbReference>
<dbReference type="Proteomes" id="UP000291469">
    <property type="component" value="Chromosome"/>
</dbReference>
<accession>A0A411YAA4</accession>
<dbReference type="GO" id="GO:0005886">
    <property type="term" value="C:plasma membrane"/>
    <property type="evidence" value="ECO:0007669"/>
    <property type="project" value="UniProtKB-SubCell"/>
</dbReference>
<evidence type="ECO:0000256" key="8">
    <source>
        <dbReference type="SAM" id="MobiDB-lite"/>
    </source>
</evidence>
<evidence type="ECO:0000313" key="11">
    <source>
        <dbReference type="Proteomes" id="UP000291469"/>
    </source>
</evidence>
<evidence type="ECO:0000256" key="6">
    <source>
        <dbReference type="ARBA" id="ARBA00023136"/>
    </source>
</evidence>
<feature type="transmembrane region" description="Helical" evidence="7">
    <location>
        <begin position="167"/>
        <end position="190"/>
    </location>
</feature>
<evidence type="ECO:0000259" key="9">
    <source>
        <dbReference type="PROSITE" id="PS50928"/>
    </source>
</evidence>
<organism evidence="10 11">
    <name type="scientific">Egibacter rhizosphaerae</name>
    <dbReference type="NCBI Taxonomy" id="1670831"/>
    <lineage>
        <taxon>Bacteria</taxon>
        <taxon>Bacillati</taxon>
        <taxon>Actinomycetota</taxon>
        <taxon>Nitriliruptoria</taxon>
        <taxon>Egibacterales</taxon>
        <taxon>Egibacteraceae</taxon>
        <taxon>Egibacter</taxon>
    </lineage>
</organism>
<dbReference type="KEGG" id="erz:ER308_00015"/>
<keyword evidence="6 7" id="KW-0472">Membrane</keyword>
<keyword evidence="4 7" id="KW-0812">Transmembrane</keyword>
<dbReference type="EMBL" id="CP036402">
    <property type="protein sequence ID" value="QBI18112.1"/>
    <property type="molecule type" value="Genomic_DNA"/>
</dbReference>
<dbReference type="PANTHER" id="PTHR43744">
    <property type="entry name" value="ABC TRANSPORTER PERMEASE PROTEIN MG189-RELATED-RELATED"/>
    <property type="match status" value="1"/>
</dbReference>
<feature type="domain" description="ABC transmembrane type-1" evidence="9">
    <location>
        <begin position="99"/>
        <end position="291"/>
    </location>
</feature>
<evidence type="ECO:0000256" key="5">
    <source>
        <dbReference type="ARBA" id="ARBA00022989"/>
    </source>
</evidence>
<keyword evidence="5 7" id="KW-1133">Transmembrane helix</keyword>
<dbReference type="Pfam" id="PF00528">
    <property type="entry name" value="BPD_transp_1"/>
    <property type="match status" value="1"/>
</dbReference>
<dbReference type="InterPro" id="IPR035906">
    <property type="entry name" value="MetI-like_sf"/>
</dbReference>
<name>A0A411YAA4_9ACTN</name>
<comment type="subcellular location">
    <subcellularLocation>
        <location evidence="1 7">Cell membrane</location>
        <topology evidence="1 7">Multi-pass membrane protein</topology>
    </subcellularLocation>
</comment>
<dbReference type="Gene3D" id="1.10.3720.10">
    <property type="entry name" value="MetI-like"/>
    <property type="match status" value="1"/>
</dbReference>
<evidence type="ECO:0000256" key="2">
    <source>
        <dbReference type="ARBA" id="ARBA00022448"/>
    </source>
</evidence>